<gene>
    <name evidence="7" type="ORF">AGERDE_LOCUS6729</name>
</gene>
<keyword evidence="6" id="KW-0539">Nucleus</keyword>
<proteinExistence type="inferred from homology"/>
<evidence type="ECO:0000256" key="3">
    <source>
        <dbReference type="ARBA" id="ARBA00023015"/>
    </source>
</evidence>
<evidence type="ECO:0000256" key="5">
    <source>
        <dbReference type="ARBA" id="ARBA00023163"/>
    </source>
</evidence>
<dbReference type="Proteomes" id="UP000789831">
    <property type="component" value="Unassembled WGS sequence"/>
</dbReference>
<name>A0A9N9FQ83_9GLOM</name>
<evidence type="ECO:0000256" key="2">
    <source>
        <dbReference type="ARBA" id="ARBA00005571"/>
    </source>
</evidence>
<keyword evidence="3" id="KW-0805">Transcription regulation</keyword>
<keyword evidence="8" id="KW-1185">Reference proteome</keyword>
<accession>A0A9N9FQ83</accession>
<comment type="caution">
    <text evidence="7">The sequence shown here is derived from an EMBL/GenBank/DDBJ whole genome shotgun (WGS) entry which is preliminary data.</text>
</comment>
<protein>
    <submittedName>
        <fullName evidence="7">8279_t:CDS:1</fullName>
    </submittedName>
</protein>
<dbReference type="Pfam" id="PF11594">
    <property type="entry name" value="Med28"/>
    <property type="match status" value="1"/>
</dbReference>
<sequence>MSSLQELVIELSKAMHICMDQIIPKIPPNEISESVEDDDERMIDLQLHRYLEEDQEQPSQAIEIQMHNYFQIAKQLQIKLERIVYYERNKDERALKDEIACLEQEVERKRKVLTKYTVLMQKWSREFVKLDEECDTPLPNLYQ</sequence>
<dbReference type="EMBL" id="CAJVPL010001096">
    <property type="protein sequence ID" value="CAG8552330.1"/>
    <property type="molecule type" value="Genomic_DNA"/>
</dbReference>
<evidence type="ECO:0000256" key="4">
    <source>
        <dbReference type="ARBA" id="ARBA00023054"/>
    </source>
</evidence>
<dbReference type="AlphaFoldDB" id="A0A9N9FQ83"/>
<dbReference type="GO" id="GO:0005634">
    <property type="term" value="C:nucleus"/>
    <property type="evidence" value="ECO:0007669"/>
    <property type="project" value="UniProtKB-SubCell"/>
</dbReference>
<evidence type="ECO:0000313" key="8">
    <source>
        <dbReference type="Proteomes" id="UP000789831"/>
    </source>
</evidence>
<dbReference type="OrthoDB" id="2362198at2759"/>
<evidence type="ECO:0000256" key="1">
    <source>
        <dbReference type="ARBA" id="ARBA00004123"/>
    </source>
</evidence>
<comment type="subcellular location">
    <subcellularLocation>
        <location evidence="1">Nucleus</location>
    </subcellularLocation>
</comment>
<keyword evidence="4" id="KW-0175">Coiled coil</keyword>
<evidence type="ECO:0000313" key="7">
    <source>
        <dbReference type="EMBL" id="CAG8552330.1"/>
    </source>
</evidence>
<keyword evidence="5" id="KW-0804">Transcription</keyword>
<organism evidence="7 8">
    <name type="scientific">Ambispora gerdemannii</name>
    <dbReference type="NCBI Taxonomy" id="144530"/>
    <lineage>
        <taxon>Eukaryota</taxon>
        <taxon>Fungi</taxon>
        <taxon>Fungi incertae sedis</taxon>
        <taxon>Mucoromycota</taxon>
        <taxon>Glomeromycotina</taxon>
        <taxon>Glomeromycetes</taxon>
        <taxon>Archaeosporales</taxon>
        <taxon>Ambisporaceae</taxon>
        <taxon>Ambispora</taxon>
    </lineage>
</organism>
<evidence type="ECO:0000256" key="6">
    <source>
        <dbReference type="ARBA" id="ARBA00023242"/>
    </source>
</evidence>
<dbReference type="InterPro" id="IPR021640">
    <property type="entry name" value="Mediator_Med28"/>
</dbReference>
<comment type="similarity">
    <text evidence="2">Belongs to the Mediator complex subunit 28 family.</text>
</comment>
<reference evidence="7" key="1">
    <citation type="submission" date="2021-06" db="EMBL/GenBank/DDBJ databases">
        <authorList>
            <person name="Kallberg Y."/>
            <person name="Tangrot J."/>
            <person name="Rosling A."/>
        </authorList>
    </citation>
    <scope>NUCLEOTIDE SEQUENCE</scope>
    <source>
        <strain evidence="7">MT106</strain>
    </source>
</reference>